<proteinExistence type="predicted"/>
<name>A0A1H6FSM9_THEAL</name>
<keyword evidence="2" id="KW-0812">Transmembrane</keyword>
<dbReference type="EMBL" id="FNWJ01000002">
    <property type="protein sequence ID" value="SEH13921.1"/>
    <property type="molecule type" value="Genomic_DNA"/>
</dbReference>
<evidence type="ECO:0000256" key="1">
    <source>
        <dbReference type="SAM" id="MobiDB-lite"/>
    </source>
</evidence>
<dbReference type="InterPro" id="IPR025874">
    <property type="entry name" value="DZR"/>
</dbReference>
<dbReference type="Proteomes" id="UP000222056">
    <property type="component" value="Unassembled WGS sequence"/>
</dbReference>
<evidence type="ECO:0000256" key="2">
    <source>
        <dbReference type="SAM" id="Phobius"/>
    </source>
</evidence>
<keyword evidence="5" id="KW-1185">Reference proteome</keyword>
<dbReference type="Pfam" id="PF12773">
    <property type="entry name" value="DZR"/>
    <property type="match status" value="1"/>
</dbReference>
<accession>A0A1H6FSM9</accession>
<dbReference type="STRING" id="29539.SAMN02745716_1402"/>
<gene>
    <name evidence="4" type="ORF">SAMN02745716_1402</name>
</gene>
<reference evidence="5" key="1">
    <citation type="submission" date="2016-10" db="EMBL/GenBank/DDBJ databases">
        <authorList>
            <person name="Varghese N."/>
            <person name="Submissions S."/>
        </authorList>
    </citation>
    <scope>NUCLEOTIDE SEQUENCE [LARGE SCALE GENOMIC DNA]</scope>
    <source>
        <strain evidence="5">ATCC 35263</strain>
    </source>
</reference>
<feature type="domain" description="DZANK-type" evidence="3">
    <location>
        <begin position="101"/>
        <end position="144"/>
    </location>
</feature>
<evidence type="ECO:0000259" key="3">
    <source>
        <dbReference type="Pfam" id="PF12773"/>
    </source>
</evidence>
<keyword evidence="2" id="KW-1133">Transmembrane helix</keyword>
<evidence type="ECO:0000313" key="4">
    <source>
        <dbReference type="EMBL" id="SEH13921.1"/>
    </source>
</evidence>
<dbReference type="AlphaFoldDB" id="A0A1H6FSM9"/>
<evidence type="ECO:0000313" key="5">
    <source>
        <dbReference type="Proteomes" id="UP000222056"/>
    </source>
</evidence>
<feature type="transmembrane region" description="Helical" evidence="2">
    <location>
        <begin position="16"/>
        <end position="36"/>
    </location>
</feature>
<keyword evidence="2" id="KW-0472">Membrane</keyword>
<dbReference type="RefSeq" id="WP_093117648.1">
    <property type="nucleotide sequence ID" value="NZ_FNWJ01000002.1"/>
</dbReference>
<protein>
    <submittedName>
        <fullName evidence="4">Double zinc ribbon</fullName>
    </submittedName>
</protein>
<feature type="transmembrane region" description="Helical" evidence="2">
    <location>
        <begin position="48"/>
        <end position="70"/>
    </location>
</feature>
<organism evidence="4 5">
    <name type="scientific">Thermoleophilum album</name>
    <dbReference type="NCBI Taxonomy" id="29539"/>
    <lineage>
        <taxon>Bacteria</taxon>
        <taxon>Bacillati</taxon>
        <taxon>Actinomycetota</taxon>
        <taxon>Thermoleophilia</taxon>
        <taxon>Thermoleophilales</taxon>
        <taxon>Thermoleophilaceae</taxon>
        <taxon>Thermoleophilum</taxon>
    </lineage>
</organism>
<dbReference type="OrthoDB" id="5240364at2"/>
<sequence>MRAIALLGVENDPLNMVLWLLVIALVALWLALVWWTYADARRRIDDPVLVACAVGASLFPFIGSAVYAIVRPPETILDRREREVEIAAAEARLRALAQLRCPNCGLDVERAFLRCPHCLAKLRDPCPACRRPLDPRWQVCPYCEAELAPPAQAVQGASRRRQQRTPAARTLRNADARSGGSVADRQAGARVETPPQAPTA</sequence>
<feature type="region of interest" description="Disordered" evidence="1">
    <location>
        <begin position="153"/>
        <end position="200"/>
    </location>
</feature>